<evidence type="ECO:0000256" key="8">
    <source>
        <dbReference type="PROSITE-ProRule" id="PRU00169"/>
    </source>
</evidence>
<dbReference type="InterPro" id="IPR004358">
    <property type="entry name" value="Sig_transdc_His_kin-like_C"/>
</dbReference>
<dbReference type="InterPro" id="IPR036097">
    <property type="entry name" value="HisK_dim/P_sf"/>
</dbReference>
<dbReference type="InterPro" id="IPR005467">
    <property type="entry name" value="His_kinase_dom"/>
</dbReference>
<dbReference type="CDD" id="cd06170">
    <property type="entry name" value="LuxR_C_like"/>
    <property type="match status" value="1"/>
</dbReference>
<dbReference type="InterPro" id="IPR036890">
    <property type="entry name" value="HATPase_C_sf"/>
</dbReference>
<dbReference type="InterPro" id="IPR003661">
    <property type="entry name" value="HisK_dim/P_dom"/>
</dbReference>
<dbReference type="InterPro" id="IPR050736">
    <property type="entry name" value="Sensor_HK_Regulatory"/>
</dbReference>
<dbReference type="AlphaFoldDB" id="A0A841L1W4"/>
<dbReference type="GO" id="GO:0008168">
    <property type="term" value="F:methyltransferase activity"/>
    <property type="evidence" value="ECO:0007669"/>
    <property type="project" value="UniProtKB-KW"/>
</dbReference>
<dbReference type="PANTHER" id="PTHR43711">
    <property type="entry name" value="TWO-COMPONENT HISTIDINE KINASE"/>
    <property type="match status" value="1"/>
</dbReference>
<proteinExistence type="predicted"/>
<evidence type="ECO:0000256" key="1">
    <source>
        <dbReference type="ARBA" id="ARBA00000085"/>
    </source>
</evidence>
<dbReference type="InterPro" id="IPR003594">
    <property type="entry name" value="HATPase_dom"/>
</dbReference>
<organism evidence="12 13">
    <name type="scientific">Polymorphobacter multimanifer</name>
    <dbReference type="NCBI Taxonomy" id="1070431"/>
    <lineage>
        <taxon>Bacteria</taxon>
        <taxon>Pseudomonadati</taxon>
        <taxon>Pseudomonadota</taxon>
        <taxon>Alphaproteobacteria</taxon>
        <taxon>Sphingomonadales</taxon>
        <taxon>Sphingosinicellaceae</taxon>
        <taxon>Polymorphobacter</taxon>
    </lineage>
</organism>
<dbReference type="PROSITE" id="PS00622">
    <property type="entry name" value="HTH_LUXR_1"/>
    <property type="match status" value="1"/>
</dbReference>
<keyword evidence="7" id="KW-0238">DNA-binding</keyword>
<dbReference type="GO" id="GO:0032259">
    <property type="term" value="P:methylation"/>
    <property type="evidence" value="ECO:0007669"/>
    <property type="project" value="UniProtKB-KW"/>
</dbReference>
<keyword evidence="4 12" id="KW-0808">Transferase</keyword>
<dbReference type="Gene3D" id="3.40.50.2300">
    <property type="match status" value="1"/>
</dbReference>
<dbReference type="SMART" id="SM00421">
    <property type="entry name" value="HTH_LUXR"/>
    <property type="match status" value="1"/>
</dbReference>
<name>A0A841L1W4_9SPHN</name>
<dbReference type="EC" id="2.7.13.3" evidence="2"/>
<evidence type="ECO:0000259" key="11">
    <source>
        <dbReference type="PROSITE" id="PS50110"/>
    </source>
</evidence>
<accession>A0A841L1W4</accession>
<dbReference type="PANTHER" id="PTHR43711:SF1">
    <property type="entry name" value="HISTIDINE KINASE 1"/>
    <property type="match status" value="1"/>
</dbReference>
<keyword evidence="12" id="KW-0378">Hydrolase</keyword>
<sequence>MAQIDAQHDDVPAKGDALTGMRAEIASLTADNARLTSTAETEHDANEAKSGFLAAASHDLRQPLQAMASLQALLAQSARDKGSRILIDKLDISLNAIATLLDTLLDKGRIEDGTASIDIQPVSLDALFARLAEMHHLTAEAGGSNLVFAPTQALVASDPLLLQQMLSNLIGNALHYAPEGKVLVGVRPRGDSAIIEIWDNGIGIAPEDAEAIFEAYAQVDPDDGHAGHGLGLSIVRSLGLLLGHAVSLRSVPGSGSVFSVEVPLAPPEAEAAPLAPPQAQPAGRGVIVHVIDDDPAVLESLEALITAAGHLVQCHGSAEAFVRDWSPARAACLLVDAGLPGQDGLSLLRSLKEQGIMPPTIIITGKGDVATAAAAMRLGTLDFIEKPTPPAELLAAIANALAIDGTRRSAARVRGSARRAIEALTPREREVLDEVLRGHPSKNIGFDLGISQRTVENHRASMMRKTGCKSLPALVRLAIAAELDTDTLAN</sequence>
<dbReference type="InterPro" id="IPR016032">
    <property type="entry name" value="Sig_transdc_resp-reg_C-effctor"/>
</dbReference>
<dbReference type="SMART" id="SM00388">
    <property type="entry name" value="HisKA"/>
    <property type="match status" value="1"/>
</dbReference>
<dbReference type="PRINTS" id="PR00038">
    <property type="entry name" value="HTHLUXR"/>
</dbReference>
<dbReference type="GO" id="GO:0016787">
    <property type="term" value="F:hydrolase activity"/>
    <property type="evidence" value="ECO:0007669"/>
    <property type="project" value="UniProtKB-KW"/>
</dbReference>
<dbReference type="PROSITE" id="PS50043">
    <property type="entry name" value="HTH_LUXR_2"/>
    <property type="match status" value="1"/>
</dbReference>
<evidence type="ECO:0000256" key="6">
    <source>
        <dbReference type="ARBA" id="ARBA00023012"/>
    </source>
</evidence>
<dbReference type="Pfam" id="PF00196">
    <property type="entry name" value="GerE"/>
    <property type="match status" value="1"/>
</dbReference>
<feature type="domain" description="Response regulatory" evidence="11">
    <location>
        <begin position="287"/>
        <end position="401"/>
    </location>
</feature>
<evidence type="ECO:0000256" key="7">
    <source>
        <dbReference type="ARBA" id="ARBA00023125"/>
    </source>
</evidence>
<dbReference type="SUPFAM" id="SSF52172">
    <property type="entry name" value="CheY-like"/>
    <property type="match status" value="1"/>
</dbReference>
<keyword evidence="12" id="KW-0489">Methyltransferase</keyword>
<keyword evidence="5" id="KW-0418">Kinase</keyword>
<evidence type="ECO:0000259" key="10">
    <source>
        <dbReference type="PROSITE" id="PS50109"/>
    </source>
</evidence>
<dbReference type="Pfam" id="PF02518">
    <property type="entry name" value="HATPase_c"/>
    <property type="match status" value="1"/>
</dbReference>
<dbReference type="GO" id="GO:0006355">
    <property type="term" value="P:regulation of DNA-templated transcription"/>
    <property type="evidence" value="ECO:0007669"/>
    <property type="project" value="InterPro"/>
</dbReference>
<dbReference type="SUPFAM" id="SSF55874">
    <property type="entry name" value="ATPase domain of HSP90 chaperone/DNA topoisomerase II/histidine kinase"/>
    <property type="match status" value="1"/>
</dbReference>
<dbReference type="SUPFAM" id="SSF47384">
    <property type="entry name" value="Homodimeric domain of signal transducing histidine kinase"/>
    <property type="match status" value="1"/>
</dbReference>
<dbReference type="Gene3D" id="3.30.565.10">
    <property type="entry name" value="Histidine kinase-like ATPase, C-terminal domain"/>
    <property type="match status" value="1"/>
</dbReference>
<dbReference type="RefSeq" id="WP_184194782.1">
    <property type="nucleotide sequence ID" value="NZ_BMOX01000041.1"/>
</dbReference>
<dbReference type="Pfam" id="PF00512">
    <property type="entry name" value="HisKA"/>
    <property type="match status" value="1"/>
</dbReference>
<feature type="domain" description="Histidine kinase" evidence="10">
    <location>
        <begin position="55"/>
        <end position="266"/>
    </location>
</feature>
<dbReference type="CDD" id="cd00075">
    <property type="entry name" value="HATPase"/>
    <property type="match status" value="1"/>
</dbReference>
<evidence type="ECO:0000256" key="5">
    <source>
        <dbReference type="ARBA" id="ARBA00022777"/>
    </source>
</evidence>
<dbReference type="Proteomes" id="UP000538147">
    <property type="component" value="Unassembled WGS sequence"/>
</dbReference>
<evidence type="ECO:0000256" key="3">
    <source>
        <dbReference type="ARBA" id="ARBA00022553"/>
    </source>
</evidence>
<gene>
    <name evidence="12" type="ORF">FHS79_000460</name>
</gene>
<evidence type="ECO:0000313" key="13">
    <source>
        <dbReference type="Proteomes" id="UP000538147"/>
    </source>
</evidence>
<dbReference type="GO" id="GO:0003677">
    <property type="term" value="F:DNA binding"/>
    <property type="evidence" value="ECO:0007669"/>
    <property type="project" value="UniProtKB-KW"/>
</dbReference>
<dbReference type="PROSITE" id="PS50109">
    <property type="entry name" value="HIS_KIN"/>
    <property type="match status" value="1"/>
</dbReference>
<dbReference type="Gene3D" id="1.10.287.130">
    <property type="match status" value="1"/>
</dbReference>
<dbReference type="InterPro" id="IPR001789">
    <property type="entry name" value="Sig_transdc_resp-reg_receiver"/>
</dbReference>
<dbReference type="SUPFAM" id="SSF46894">
    <property type="entry name" value="C-terminal effector domain of the bipartite response regulators"/>
    <property type="match status" value="1"/>
</dbReference>
<dbReference type="SMART" id="SM00387">
    <property type="entry name" value="HATPase_c"/>
    <property type="match status" value="1"/>
</dbReference>
<dbReference type="InterPro" id="IPR036388">
    <property type="entry name" value="WH-like_DNA-bd_sf"/>
</dbReference>
<evidence type="ECO:0000256" key="2">
    <source>
        <dbReference type="ARBA" id="ARBA00012438"/>
    </source>
</evidence>
<keyword evidence="6" id="KW-0902">Two-component regulatory system</keyword>
<dbReference type="CDD" id="cd00082">
    <property type="entry name" value="HisKA"/>
    <property type="match status" value="1"/>
</dbReference>
<dbReference type="Pfam" id="PF00072">
    <property type="entry name" value="Response_reg"/>
    <property type="match status" value="1"/>
</dbReference>
<dbReference type="GO" id="GO:0000155">
    <property type="term" value="F:phosphorelay sensor kinase activity"/>
    <property type="evidence" value="ECO:0007669"/>
    <property type="project" value="InterPro"/>
</dbReference>
<dbReference type="EMBL" id="JACIIV010000003">
    <property type="protein sequence ID" value="MBB6226306.1"/>
    <property type="molecule type" value="Genomic_DNA"/>
</dbReference>
<protein>
    <recommendedName>
        <fullName evidence="2">histidine kinase</fullName>
        <ecNumber evidence="2">2.7.13.3</ecNumber>
    </recommendedName>
</protein>
<evidence type="ECO:0000259" key="9">
    <source>
        <dbReference type="PROSITE" id="PS50043"/>
    </source>
</evidence>
<dbReference type="SMART" id="SM00448">
    <property type="entry name" value="REC"/>
    <property type="match status" value="1"/>
</dbReference>
<reference evidence="12 13" key="1">
    <citation type="submission" date="2020-08" db="EMBL/GenBank/DDBJ databases">
        <title>Genomic Encyclopedia of Type Strains, Phase IV (KMG-IV): sequencing the most valuable type-strain genomes for metagenomic binning, comparative biology and taxonomic classification.</title>
        <authorList>
            <person name="Goeker M."/>
        </authorList>
    </citation>
    <scope>NUCLEOTIDE SEQUENCE [LARGE SCALE GENOMIC DNA]</scope>
    <source>
        <strain evidence="12 13">DSM 102189</strain>
    </source>
</reference>
<feature type="modified residue" description="4-aspartylphosphate" evidence="8">
    <location>
        <position position="336"/>
    </location>
</feature>
<dbReference type="PRINTS" id="PR00344">
    <property type="entry name" value="BCTRLSENSOR"/>
</dbReference>
<dbReference type="InterPro" id="IPR000792">
    <property type="entry name" value="Tscrpt_reg_LuxR_C"/>
</dbReference>
<keyword evidence="13" id="KW-1185">Reference proteome</keyword>
<keyword evidence="3 8" id="KW-0597">Phosphoprotein</keyword>
<feature type="domain" description="HTH luxR-type" evidence="9">
    <location>
        <begin position="417"/>
        <end position="482"/>
    </location>
</feature>
<dbReference type="PROSITE" id="PS50110">
    <property type="entry name" value="RESPONSE_REGULATORY"/>
    <property type="match status" value="1"/>
</dbReference>
<comment type="catalytic activity">
    <reaction evidence="1">
        <text>ATP + protein L-histidine = ADP + protein N-phospho-L-histidine.</text>
        <dbReference type="EC" id="2.7.13.3"/>
    </reaction>
</comment>
<dbReference type="InterPro" id="IPR011006">
    <property type="entry name" value="CheY-like_superfamily"/>
</dbReference>
<comment type="caution">
    <text evidence="12">The sequence shown here is derived from an EMBL/GenBank/DDBJ whole genome shotgun (WGS) entry which is preliminary data.</text>
</comment>
<evidence type="ECO:0000256" key="4">
    <source>
        <dbReference type="ARBA" id="ARBA00022679"/>
    </source>
</evidence>
<evidence type="ECO:0000313" key="12">
    <source>
        <dbReference type="EMBL" id="MBB6226306.1"/>
    </source>
</evidence>
<dbReference type="Gene3D" id="1.10.10.10">
    <property type="entry name" value="Winged helix-like DNA-binding domain superfamily/Winged helix DNA-binding domain"/>
    <property type="match status" value="1"/>
</dbReference>